<feature type="compositionally biased region" description="Basic and acidic residues" evidence="1">
    <location>
        <begin position="186"/>
        <end position="199"/>
    </location>
</feature>
<feature type="compositionally biased region" description="Low complexity" evidence="1">
    <location>
        <begin position="292"/>
        <end position="301"/>
    </location>
</feature>
<comment type="caution">
    <text evidence="2">The sequence shown here is derived from an EMBL/GenBank/DDBJ whole genome shotgun (WGS) entry which is preliminary data.</text>
</comment>
<feature type="compositionally biased region" description="Low complexity" evidence="1">
    <location>
        <begin position="35"/>
        <end position="49"/>
    </location>
</feature>
<dbReference type="AlphaFoldDB" id="A0AAD5JVU5"/>
<feature type="compositionally biased region" description="Low complexity" evidence="1">
    <location>
        <begin position="159"/>
        <end position="171"/>
    </location>
</feature>
<reference evidence="2" key="2">
    <citation type="submission" date="2023-02" db="EMBL/GenBank/DDBJ databases">
        <authorList>
            <consortium name="DOE Joint Genome Institute"/>
            <person name="Mondo S.J."/>
            <person name="Chang Y."/>
            <person name="Wang Y."/>
            <person name="Ahrendt S."/>
            <person name="Andreopoulos W."/>
            <person name="Barry K."/>
            <person name="Beard J."/>
            <person name="Benny G.L."/>
            <person name="Blankenship S."/>
            <person name="Bonito G."/>
            <person name="Cuomo C."/>
            <person name="Desiro A."/>
            <person name="Gervers K.A."/>
            <person name="Hundley H."/>
            <person name="Kuo A."/>
            <person name="LaButti K."/>
            <person name="Lang B.F."/>
            <person name="Lipzen A."/>
            <person name="O'Donnell K."/>
            <person name="Pangilinan J."/>
            <person name="Reynolds N."/>
            <person name="Sandor L."/>
            <person name="Smith M.W."/>
            <person name="Tsang A."/>
            <person name="Grigoriev I.V."/>
            <person name="Stajich J.E."/>
            <person name="Spatafora J.W."/>
        </authorList>
    </citation>
    <scope>NUCLEOTIDE SEQUENCE</scope>
    <source>
        <strain evidence="2">RSA 2281</strain>
    </source>
</reference>
<name>A0AAD5JVU5_9FUNG</name>
<feature type="compositionally biased region" description="Low complexity" evidence="1">
    <location>
        <begin position="405"/>
        <end position="419"/>
    </location>
</feature>
<feature type="region of interest" description="Disordered" evidence="1">
    <location>
        <begin position="29"/>
        <end position="50"/>
    </location>
</feature>
<dbReference type="EMBL" id="JAIXMP010000073">
    <property type="protein sequence ID" value="KAI9243391.1"/>
    <property type="molecule type" value="Genomic_DNA"/>
</dbReference>
<feature type="compositionally biased region" description="Basic and acidic residues" evidence="1">
    <location>
        <begin position="468"/>
        <end position="478"/>
    </location>
</feature>
<protein>
    <submittedName>
        <fullName evidence="2">Uncharacterized protein</fullName>
    </submittedName>
</protein>
<feature type="compositionally biased region" description="Polar residues" evidence="1">
    <location>
        <begin position="677"/>
        <end position="692"/>
    </location>
</feature>
<evidence type="ECO:0000313" key="2">
    <source>
        <dbReference type="EMBL" id="KAI9243391.1"/>
    </source>
</evidence>
<feature type="compositionally biased region" description="Polar residues" evidence="1">
    <location>
        <begin position="510"/>
        <end position="528"/>
    </location>
</feature>
<accession>A0AAD5JVU5</accession>
<feature type="compositionally biased region" description="Basic and acidic residues" evidence="1">
    <location>
        <begin position="531"/>
        <end position="546"/>
    </location>
</feature>
<feature type="region of interest" description="Disordered" evidence="1">
    <location>
        <begin position="370"/>
        <end position="570"/>
    </location>
</feature>
<feature type="region of interest" description="Disordered" evidence="1">
    <location>
        <begin position="617"/>
        <end position="640"/>
    </location>
</feature>
<keyword evidence="3" id="KW-1185">Reference proteome</keyword>
<feature type="compositionally biased region" description="Low complexity" evidence="1">
    <location>
        <begin position="206"/>
        <end position="220"/>
    </location>
</feature>
<sequence length="773" mass="88803">MPYGVVSGGGRTDSLGEDYNDLDSILEQDGRYTPNANNNNNHQQNNNNNGYRISFQSVDDEELQRFMRALVTPVPNNNHGQSPSIDDYRNIINNNKRQYYDDTVLSHTSDSSSVRNNNRSESVMLFKKINDGDEDVSFDLVASDLKDFIDPIMLEGIMSRPSSRAPRSTTPGQPSPISPSPLHHHPFPERKPNKSEIHQKQRSHTIHTTTIPTSSSLPSPGIIMTPATDTSNGKSSSTTLYNTKQRRASHLMNESEERMNEMLSKSAQKTRELLEAMERSLKTEQTYATRRQQQQQQQQHQLLDERRQSMKPPQQRTRAIILDNEEKIKQKRQSLDLEGMLALRRDSDAILERRLSLLKVRADKLLQSNEQQQQLQVEKEDEKSRRQRRWSFSPIEENSPPPPTSSLLSPSKQQQRQPSPSLPSPTSPRSADTHNSIENDNNYIKKNTDDRMPVFQSVRARTLSMREPPFEKKKRTEELMPLPPASLSSNSESTASPYFSTTTSSDTSLRDNNIVEQPQDTVPQQNVSYMRRSDLRKGSHRIKETEPPTQPKQQRPAVSSRRRLTVSSGDHVKAEMTNDDRISRESRILSNYKNDINDNQAIKAEMTRKRHSVIFTNDVDKQPPLSSHTTTTNTATDKSVAETAKELLDSIRQRRQSVAYDRQQQTSSRRSTTQQQYSHEQPSQSLPPQQTHQRLRTRRKTVVANGFDRSDHEDDYDQLTRRMRRLSVAAADEHSTRQPLSPYQSKYLYKQETTIENNNRSSAYNNDRPHYFS</sequence>
<evidence type="ECO:0000313" key="3">
    <source>
        <dbReference type="Proteomes" id="UP001209540"/>
    </source>
</evidence>
<feature type="compositionally biased region" description="Polar residues" evidence="1">
    <location>
        <begin position="227"/>
        <end position="243"/>
    </location>
</feature>
<dbReference type="Proteomes" id="UP001209540">
    <property type="component" value="Unassembled WGS sequence"/>
</dbReference>
<feature type="region of interest" description="Disordered" evidence="1">
    <location>
        <begin position="284"/>
        <end position="325"/>
    </location>
</feature>
<proteinExistence type="predicted"/>
<evidence type="ECO:0000256" key="1">
    <source>
        <dbReference type="SAM" id="MobiDB-lite"/>
    </source>
</evidence>
<feature type="region of interest" description="Disordered" evidence="1">
    <location>
        <begin position="157"/>
        <end position="255"/>
    </location>
</feature>
<feature type="region of interest" description="Disordered" evidence="1">
    <location>
        <begin position="653"/>
        <end position="716"/>
    </location>
</feature>
<reference evidence="2" key="1">
    <citation type="journal article" date="2022" name="IScience">
        <title>Evolution of zygomycete secretomes and the origins of terrestrial fungal ecologies.</title>
        <authorList>
            <person name="Chang Y."/>
            <person name="Wang Y."/>
            <person name="Mondo S."/>
            <person name="Ahrendt S."/>
            <person name="Andreopoulos W."/>
            <person name="Barry K."/>
            <person name="Beard J."/>
            <person name="Benny G.L."/>
            <person name="Blankenship S."/>
            <person name="Bonito G."/>
            <person name="Cuomo C."/>
            <person name="Desiro A."/>
            <person name="Gervers K.A."/>
            <person name="Hundley H."/>
            <person name="Kuo A."/>
            <person name="LaButti K."/>
            <person name="Lang B.F."/>
            <person name="Lipzen A."/>
            <person name="O'Donnell K."/>
            <person name="Pangilinan J."/>
            <person name="Reynolds N."/>
            <person name="Sandor L."/>
            <person name="Smith M.E."/>
            <person name="Tsang A."/>
            <person name="Grigoriev I.V."/>
            <person name="Stajich J.E."/>
            <person name="Spatafora J.W."/>
        </authorList>
    </citation>
    <scope>NUCLEOTIDE SEQUENCE</scope>
    <source>
        <strain evidence="2">RSA 2281</strain>
    </source>
</reference>
<organism evidence="2 3">
    <name type="scientific">Phascolomyces articulosus</name>
    <dbReference type="NCBI Taxonomy" id="60185"/>
    <lineage>
        <taxon>Eukaryota</taxon>
        <taxon>Fungi</taxon>
        <taxon>Fungi incertae sedis</taxon>
        <taxon>Mucoromycota</taxon>
        <taxon>Mucoromycotina</taxon>
        <taxon>Mucoromycetes</taxon>
        <taxon>Mucorales</taxon>
        <taxon>Lichtheimiaceae</taxon>
        <taxon>Phascolomyces</taxon>
    </lineage>
</organism>
<feature type="compositionally biased region" description="Low complexity" evidence="1">
    <location>
        <begin position="662"/>
        <end position="676"/>
    </location>
</feature>
<gene>
    <name evidence="2" type="ORF">BDA99DRAFT_530481</name>
</gene>
<feature type="compositionally biased region" description="Low complexity" evidence="1">
    <location>
        <begin position="485"/>
        <end position="507"/>
    </location>
</feature>